<keyword evidence="4 6" id="KW-0472">Membrane</keyword>
<keyword evidence="2 6" id="KW-0812">Transmembrane</keyword>
<dbReference type="GeneID" id="27680218"/>
<dbReference type="HOGENOM" id="CLU_070840_0_0_1"/>
<feature type="region of interest" description="Disordered" evidence="5">
    <location>
        <begin position="302"/>
        <end position="328"/>
    </location>
</feature>
<evidence type="ECO:0008006" key="9">
    <source>
        <dbReference type="Google" id="ProtNLM"/>
    </source>
</evidence>
<gene>
    <name evidence="7" type="ORF">PEX2_075280</name>
</gene>
<dbReference type="EMBL" id="JQFZ01000094">
    <property type="protein sequence ID" value="KGO59548.1"/>
    <property type="molecule type" value="Genomic_DNA"/>
</dbReference>
<comment type="caution">
    <text evidence="7">The sequence shown here is derived from an EMBL/GenBank/DDBJ whole genome shotgun (WGS) entry which is preliminary data.</text>
</comment>
<evidence type="ECO:0000256" key="6">
    <source>
        <dbReference type="SAM" id="Phobius"/>
    </source>
</evidence>
<name>A0A0A2KRQ0_PENEN</name>
<sequence>MSNSAIFYPAESHSGTVTSYVPLTTTWTPPSGCSTKYRLDGPSLVAFDPAYGLDVETGIVCGPPAMTTWWEQGLLGDGGSHKTRLSIGPMSCPEDWSTLASSTKDSSSVLEMCCPSGFYLADAIPGSVAGNCLSDVSSGMTLTYGSTASDDSTSWSMATTTMTSSSTVGAIAIVGWNIKYPTTATSTSITSTPSLTTQSLATQSSSTTTTTTPAASPSLSVSSSNSESSLTTGAKAGIGIGIGVGAIGVIVLLIALYLFRKRKERAAMEPAQNLYHHSQPPVMSISEAPYQQQYHAELDAANLRPGQGGNSPAELSSQNYALRRSGVP</sequence>
<protein>
    <recommendedName>
        <fullName evidence="9">LPXTG-motif cell wall anchor</fullName>
    </recommendedName>
</protein>
<accession>A0A0A2KRQ0</accession>
<dbReference type="GO" id="GO:0071944">
    <property type="term" value="C:cell periphery"/>
    <property type="evidence" value="ECO:0007669"/>
    <property type="project" value="UniProtKB-ARBA"/>
</dbReference>
<evidence type="ECO:0000313" key="7">
    <source>
        <dbReference type="EMBL" id="KGO59548.1"/>
    </source>
</evidence>
<organism evidence="7 8">
    <name type="scientific">Penicillium expansum</name>
    <name type="common">Blue mold rot fungus</name>
    <dbReference type="NCBI Taxonomy" id="27334"/>
    <lineage>
        <taxon>Eukaryota</taxon>
        <taxon>Fungi</taxon>
        <taxon>Dikarya</taxon>
        <taxon>Ascomycota</taxon>
        <taxon>Pezizomycotina</taxon>
        <taxon>Eurotiomycetes</taxon>
        <taxon>Eurotiomycetidae</taxon>
        <taxon>Eurotiales</taxon>
        <taxon>Aspergillaceae</taxon>
        <taxon>Penicillium</taxon>
    </lineage>
</organism>
<keyword evidence="8" id="KW-1185">Reference proteome</keyword>
<evidence type="ECO:0000256" key="3">
    <source>
        <dbReference type="ARBA" id="ARBA00022989"/>
    </source>
</evidence>
<dbReference type="GO" id="GO:0016020">
    <property type="term" value="C:membrane"/>
    <property type="evidence" value="ECO:0007669"/>
    <property type="project" value="UniProtKB-SubCell"/>
</dbReference>
<dbReference type="Proteomes" id="UP000030143">
    <property type="component" value="Unassembled WGS sequence"/>
</dbReference>
<dbReference type="PANTHER" id="PTHR15549">
    <property type="entry name" value="PAIRED IMMUNOGLOBULIN-LIKE TYPE 2 RECEPTOR"/>
    <property type="match status" value="1"/>
</dbReference>
<reference evidence="7 8" key="1">
    <citation type="journal article" date="2015" name="Mol. Plant Microbe Interact.">
        <title>Genome, transcriptome, and functional analyses of Penicillium expansum provide new insights into secondary metabolism and pathogenicity.</title>
        <authorList>
            <person name="Ballester A.R."/>
            <person name="Marcet-Houben M."/>
            <person name="Levin E."/>
            <person name="Sela N."/>
            <person name="Selma-Lazaro C."/>
            <person name="Carmona L."/>
            <person name="Wisniewski M."/>
            <person name="Droby S."/>
            <person name="Gonzalez-Candelas L."/>
            <person name="Gabaldon T."/>
        </authorList>
    </citation>
    <scope>NUCLEOTIDE SEQUENCE [LARGE SCALE GENOMIC DNA]</scope>
    <source>
        <strain evidence="7 8">MD-8</strain>
    </source>
</reference>
<dbReference type="VEuPathDB" id="FungiDB:PEXP_086270"/>
<dbReference type="InterPro" id="IPR051694">
    <property type="entry name" value="Immunoregulatory_rcpt-like"/>
</dbReference>
<keyword evidence="3 6" id="KW-1133">Transmembrane helix</keyword>
<evidence type="ECO:0000256" key="4">
    <source>
        <dbReference type="ARBA" id="ARBA00023136"/>
    </source>
</evidence>
<dbReference type="AlphaFoldDB" id="A0A0A2KRQ0"/>
<comment type="subcellular location">
    <subcellularLocation>
        <location evidence="1">Membrane</location>
        <topology evidence="1">Single-pass membrane protein</topology>
    </subcellularLocation>
</comment>
<dbReference type="RefSeq" id="XP_016600718.1">
    <property type="nucleotide sequence ID" value="XM_016744798.1"/>
</dbReference>
<evidence type="ECO:0000313" key="8">
    <source>
        <dbReference type="Proteomes" id="UP000030143"/>
    </source>
</evidence>
<evidence type="ECO:0000256" key="5">
    <source>
        <dbReference type="SAM" id="MobiDB-lite"/>
    </source>
</evidence>
<evidence type="ECO:0000256" key="2">
    <source>
        <dbReference type="ARBA" id="ARBA00022692"/>
    </source>
</evidence>
<proteinExistence type="predicted"/>
<evidence type="ECO:0000256" key="1">
    <source>
        <dbReference type="ARBA" id="ARBA00004167"/>
    </source>
</evidence>
<dbReference type="STRING" id="27334.A0A0A2KRQ0"/>
<feature type="transmembrane region" description="Helical" evidence="6">
    <location>
        <begin position="236"/>
        <end position="259"/>
    </location>
</feature>
<feature type="region of interest" description="Disordered" evidence="5">
    <location>
        <begin position="186"/>
        <end position="227"/>
    </location>
</feature>